<dbReference type="PANTHER" id="PTHR13887:SF54">
    <property type="entry name" value="DSBA FAMILY PROTEIN"/>
    <property type="match status" value="1"/>
</dbReference>
<dbReference type="InterPro" id="IPR036249">
    <property type="entry name" value="Thioredoxin-like_sf"/>
</dbReference>
<dbReference type="CDD" id="cd03025">
    <property type="entry name" value="DsbA_FrnE_like"/>
    <property type="match status" value="1"/>
</dbReference>
<dbReference type="PANTHER" id="PTHR13887">
    <property type="entry name" value="GLUTATHIONE S-TRANSFERASE KAPPA"/>
    <property type="match status" value="1"/>
</dbReference>
<dbReference type="Pfam" id="PF04703">
    <property type="entry name" value="FaeA"/>
    <property type="match status" value="1"/>
</dbReference>
<evidence type="ECO:0000256" key="1">
    <source>
        <dbReference type="ARBA" id="ARBA00023015"/>
    </source>
</evidence>
<feature type="coiled-coil region" evidence="3">
    <location>
        <begin position="242"/>
        <end position="269"/>
    </location>
</feature>
<sequence>MLKENAKLEIIYYTDPYCTWCWGSEPVIRHIQEVYGEQVKITYKTGGLVKDMDDFYDAFNDISRIEQVAPHWAEASSKHGMPVDIKVFDEIKKDFKSTYPANIAYKAAQMHDGELADKFLRRMREAAAYEKQPIHKTETLKKLAAQVGLDADRFVKDFESREAKEAFMEDITDARSRGIFGFPTFLIKNSKGREMIIKGYRTFEELSGIIGEVATEKLVRKKPADILAFLNKYERVATREVSEVFELSDEEAEKELEDLEKKGKIKKQTAGNGLMWNSV</sequence>
<dbReference type="AlphaFoldDB" id="A0A0F9R7Z0"/>
<dbReference type="InterPro" id="IPR017937">
    <property type="entry name" value="Thioredoxin_CS"/>
</dbReference>
<keyword evidence="3" id="KW-0175">Coiled coil</keyword>
<dbReference type="SUPFAM" id="SSF52833">
    <property type="entry name" value="Thioredoxin-like"/>
    <property type="match status" value="1"/>
</dbReference>
<organism evidence="4">
    <name type="scientific">marine sediment metagenome</name>
    <dbReference type="NCBI Taxonomy" id="412755"/>
    <lineage>
        <taxon>unclassified sequences</taxon>
        <taxon>metagenomes</taxon>
        <taxon>ecological metagenomes</taxon>
    </lineage>
</organism>
<proteinExistence type="predicted"/>
<dbReference type="Gene3D" id="1.10.472.60">
    <property type="entry name" value="putative protein disulfide isomerase domain"/>
    <property type="match status" value="1"/>
</dbReference>
<gene>
    <name evidence="4" type="ORF">LCGC14_1005210</name>
</gene>
<dbReference type="GO" id="GO:0006355">
    <property type="term" value="P:regulation of DNA-templated transcription"/>
    <property type="evidence" value="ECO:0007669"/>
    <property type="project" value="InterPro"/>
</dbReference>
<dbReference type="Gene3D" id="1.10.10.10">
    <property type="entry name" value="Winged helix-like DNA-binding domain superfamily/Winged helix DNA-binding domain"/>
    <property type="match status" value="1"/>
</dbReference>
<dbReference type="Gene3D" id="3.40.30.10">
    <property type="entry name" value="Glutaredoxin"/>
    <property type="match status" value="1"/>
</dbReference>
<comment type="caution">
    <text evidence="4">The sequence shown here is derived from an EMBL/GenBank/DDBJ whole genome shotgun (WGS) entry which is preliminary data.</text>
</comment>
<dbReference type="InterPro" id="IPR036388">
    <property type="entry name" value="WH-like_DNA-bd_sf"/>
</dbReference>
<evidence type="ECO:0000256" key="3">
    <source>
        <dbReference type="SAM" id="Coils"/>
    </source>
</evidence>
<evidence type="ECO:0008006" key="5">
    <source>
        <dbReference type="Google" id="ProtNLM"/>
    </source>
</evidence>
<name>A0A0F9R7Z0_9ZZZZ</name>
<reference evidence="4" key="1">
    <citation type="journal article" date="2015" name="Nature">
        <title>Complex archaea that bridge the gap between prokaryotes and eukaryotes.</title>
        <authorList>
            <person name="Spang A."/>
            <person name="Saw J.H."/>
            <person name="Jorgensen S.L."/>
            <person name="Zaremba-Niedzwiedzka K."/>
            <person name="Martijn J."/>
            <person name="Lind A.E."/>
            <person name="van Eijk R."/>
            <person name="Schleper C."/>
            <person name="Guy L."/>
            <person name="Ettema T.J."/>
        </authorList>
    </citation>
    <scope>NUCLEOTIDE SEQUENCE</scope>
</reference>
<protein>
    <recommendedName>
        <fullName evidence="5">DSBA-like thioredoxin domain-containing protein</fullName>
    </recommendedName>
</protein>
<evidence type="ECO:0000313" key="4">
    <source>
        <dbReference type="EMBL" id="KKN13553.1"/>
    </source>
</evidence>
<evidence type="ECO:0000256" key="2">
    <source>
        <dbReference type="ARBA" id="ARBA00023163"/>
    </source>
</evidence>
<keyword evidence="1" id="KW-0805">Transcription regulation</keyword>
<dbReference type="Pfam" id="PF13743">
    <property type="entry name" value="Thioredoxin_5"/>
    <property type="match status" value="1"/>
</dbReference>
<dbReference type="EMBL" id="LAZR01003911">
    <property type="protein sequence ID" value="KKN13553.1"/>
    <property type="molecule type" value="Genomic_DNA"/>
</dbReference>
<accession>A0A0F9R7Z0</accession>
<dbReference type="InterPro" id="IPR006793">
    <property type="entry name" value="FaeA"/>
</dbReference>
<dbReference type="PROSITE" id="PS00194">
    <property type="entry name" value="THIOREDOXIN_1"/>
    <property type="match status" value="1"/>
</dbReference>
<keyword evidence="2" id="KW-0804">Transcription</keyword>